<protein>
    <submittedName>
        <fullName evidence="1">Uncharacterized protein</fullName>
    </submittedName>
</protein>
<sequence>MREVTTTGLAMAGLAAMGAAGGRRCSLNAVAYGSRARRRAFEREADRLKARLEAELGGPVTGWPESEEECEAVAAELPPFREFLDNMRALATKWFG</sequence>
<keyword evidence="2" id="KW-1185">Reference proteome</keyword>
<reference evidence="2" key="1">
    <citation type="journal article" date="2019" name="Int. J. Syst. Evol. Microbiol.">
        <title>The Global Catalogue of Microorganisms (GCM) 10K type strain sequencing project: providing services to taxonomists for standard genome sequencing and annotation.</title>
        <authorList>
            <consortium name="The Broad Institute Genomics Platform"/>
            <consortium name="The Broad Institute Genome Sequencing Center for Infectious Disease"/>
            <person name="Wu L."/>
            <person name="Ma J."/>
        </authorList>
    </citation>
    <scope>NUCLEOTIDE SEQUENCE [LARGE SCALE GENOMIC DNA]</scope>
    <source>
        <strain evidence="2">KCTC 23707</strain>
    </source>
</reference>
<name>A0ABW4K5B8_9HYPH</name>
<evidence type="ECO:0000313" key="2">
    <source>
        <dbReference type="Proteomes" id="UP001597308"/>
    </source>
</evidence>
<evidence type="ECO:0000313" key="1">
    <source>
        <dbReference type="EMBL" id="MFD1703364.1"/>
    </source>
</evidence>
<dbReference type="RefSeq" id="WP_378799474.1">
    <property type="nucleotide sequence ID" value="NZ_JBHUER010000007.1"/>
</dbReference>
<organism evidence="1 2">
    <name type="scientific">Methylopila henanensis</name>
    <dbReference type="NCBI Taxonomy" id="873516"/>
    <lineage>
        <taxon>Bacteria</taxon>
        <taxon>Pseudomonadati</taxon>
        <taxon>Pseudomonadota</taxon>
        <taxon>Alphaproteobacteria</taxon>
        <taxon>Hyphomicrobiales</taxon>
        <taxon>Methylopilaceae</taxon>
        <taxon>Methylopila</taxon>
    </lineage>
</organism>
<gene>
    <name evidence="1" type="ORF">ACFSCV_10150</name>
</gene>
<dbReference type="Proteomes" id="UP001597308">
    <property type="component" value="Unassembled WGS sequence"/>
</dbReference>
<accession>A0ABW4K5B8</accession>
<comment type="caution">
    <text evidence="1">The sequence shown here is derived from an EMBL/GenBank/DDBJ whole genome shotgun (WGS) entry which is preliminary data.</text>
</comment>
<proteinExistence type="predicted"/>
<dbReference type="EMBL" id="JBHUER010000007">
    <property type="protein sequence ID" value="MFD1703364.1"/>
    <property type="molecule type" value="Genomic_DNA"/>
</dbReference>